<sequence>MDEDARLVRDAMEYAAEGLGPLPDLVPGAVALGRRRRARTRAAVTAGTFGAATLAALGVVALTGQGPGGRGAATLHTGVAAPAAYRTPVEVTPSPGEDPAGRIDTLPPGERQRLRDFQQSAAVALDEALPSAVGTVRPLSAYADRYRGERHGDVFQIVFQVRPAGDEAARTCRDIPQKRMTCEERQLTEGVTAQVRTAAAGSPDTLSVSIAFGFGNSTVLLEVLPDEEAGASAPVTGRQLLDGVRESGLLEVVRYADEHPVLKKQASVQGG</sequence>
<keyword evidence="1" id="KW-0472">Membrane</keyword>
<feature type="transmembrane region" description="Helical" evidence="1">
    <location>
        <begin position="42"/>
        <end position="62"/>
    </location>
</feature>
<dbReference type="RefSeq" id="WP_150488302.1">
    <property type="nucleotide sequence ID" value="NZ_BMUV01000016.1"/>
</dbReference>
<evidence type="ECO:0000256" key="1">
    <source>
        <dbReference type="SAM" id="Phobius"/>
    </source>
</evidence>
<keyword evidence="1" id="KW-0812">Transmembrane</keyword>
<name>A0A5J6F902_9ACTN</name>
<dbReference type="Proteomes" id="UP000326178">
    <property type="component" value="Chromosome"/>
</dbReference>
<accession>A0A5J6F902</accession>
<keyword evidence="3" id="KW-1185">Reference proteome</keyword>
<dbReference type="KEGG" id="snk:CP967_14045"/>
<keyword evidence="1" id="KW-1133">Transmembrane helix</keyword>
<protein>
    <submittedName>
        <fullName evidence="2">Uncharacterized protein</fullName>
    </submittedName>
</protein>
<evidence type="ECO:0000313" key="2">
    <source>
        <dbReference type="EMBL" id="QEU72979.1"/>
    </source>
</evidence>
<proteinExistence type="predicted"/>
<reference evidence="2 3" key="1">
    <citation type="submission" date="2017-09" db="EMBL/GenBank/DDBJ databases">
        <authorList>
            <person name="Lee N."/>
            <person name="Cho B.-K."/>
        </authorList>
    </citation>
    <scope>NUCLEOTIDE SEQUENCE [LARGE SCALE GENOMIC DNA]</scope>
    <source>
        <strain evidence="2 3">ATCC 12769</strain>
    </source>
</reference>
<evidence type="ECO:0000313" key="3">
    <source>
        <dbReference type="Proteomes" id="UP000326178"/>
    </source>
</evidence>
<dbReference type="AlphaFoldDB" id="A0A5J6F902"/>
<organism evidence="2 3">
    <name type="scientific">Streptomyces nitrosporeus</name>
    <dbReference type="NCBI Taxonomy" id="28894"/>
    <lineage>
        <taxon>Bacteria</taxon>
        <taxon>Bacillati</taxon>
        <taxon>Actinomycetota</taxon>
        <taxon>Actinomycetes</taxon>
        <taxon>Kitasatosporales</taxon>
        <taxon>Streptomycetaceae</taxon>
        <taxon>Streptomyces</taxon>
    </lineage>
</organism>
<gene>
    <name evidence="2" type="ORF">CP967_14045</name>
</gene>
<dbReference type="EMBL" id="CP023702">
    <property type="protein sequence ID" value="QEU72979.1"/>
    <property type="molecule type" value="Genomic_DNA"/>
</dbReference>
<dbReference type="OrthoDB" id="4189503at2"/>